<accession>A0ABW3ET53</accession>
<gene>
    <name evidence="1" type="ORF">ACFQ11_16900</name>
</gene>
<dbReference type="RefSeq" id="WP_378299520.1">
    <property type="nucleotide sequence ID" value="NZ_JBHTJA010000030.1"/>
</dbReference>
<organism evidence="1 2">
    <name type="scientific">Actinomadura sediminis</name>
    <dbReference type="NCBI Taxonomy" id="1038904"/>
    <lineage>
        <taxon>Bacteria</taxon>
        <taxon>Bacillati</taxon>
        <taxon>Actinomycetota</taxon>
        <taxon>Actinomycetes</taxon>
        <taxon>Streptosporangiales</taxon>
        <taxon>Thermomonosporaceae</taxon>
        <taxon>Actinomadura</taxon>
    </lineage>
</organism>
<evidence type="ECO:0000313" key="1">
    <source>
        <dbReference type="EMBL" id="MFD0902083.1"/>
    </source>
</evidence>
<proteinExistence type="predicted"/>
<reference evidence="2" key="1">
    <citation type="journal article" date="2019" name="Int. J. Syst. Evol. Microbiol.">
        <title>The Global Catalogue of Microorganisms (GCM) 10K type strain sequencing project: providing services to taxonomists for standard genome sequencing and annotation.</title>
        <authorList>
            <consortium name="The Broad Institute Genomics Platform"/>
            <consortium name="The Broad Institute Genome Sequencing Center for Infectious Disease"/>
            <person name="Wu L."/>
            <person name="Ma J."/>
        </authorList>
    </citation>
    <scope>NUCLEOTIDE SEQUENCE [LARGE SCALE GENOMIC DNA]</scope>
    <source>
        <strain evidence="2">JCM 31202</strain>
    </source>
</reference>
<comment type="caution">
    <text evidence="1">The sequence shown here is derived from an EMBL/GenBank/DDBJ whole genome shotgun (WGS) entry which is preliminary data.</text>
</comment>
<name>A0ABW3ET53_9ACTN</name>
<dbReference type="Proteomes" id="UP001596972">
    <property type="component" value="Unassembled WGS sequence"/>
</dbReference>
<keyword evidence="2" id="KW-1185">Reference proteome</keyword>
<sequence>MVPTSSDDQEGSGGETLRAHLESRRTEMRQAMLNKLCKLDGSTTSSVSFLTDIPAEDVERLGGISEDT</sequence>
<evidence type="ECO:0000313" key="2">
    <source>
        <dbReference type="Proteomes" id="UP001596972"/>
    </source>
</evidence>
<protein>
    <submittedName>
        <fullName evidence="1">Uncharacterized protein</fullName>
    </submittedName>
</protein>
<dbReference type="EMBL" id="JBHTJA010000030">
    <property type="protein sequence ID" value="MFD0902083.1"/>
    <property type="molecule type" value="Genomic_DNA"/>
</dbReference>